<feature type="domain" description="NADPH-dependent FMN reductase-like" evidence="1">
    <location>
        <begin position="2"/>
        <end position="106"/>
    </location>
</feature>
<dbReference type="AlphaFoldDB" id="A0A839UG01"/>
<dbReference type="Proteomes" id="UP000554520">
    <property type="component" value="Unassembled WGS sequence"/>
</dbReference>
<dbReference type="PANTHER" id="PTHR30543">
    <property type="entry name" value="CHROMATE REDUCTASE"/>
    <property type="match status" value="1"/>
</dbReference>
<accession>A0A839UG01</accession>
<dbReference type="InterPro" id="IPR050712">
    <property type="entry name" value="NAD(P)H-dep_reductase"/>
</dbReference>
<dbReference type="GO" id="GO:0016491">
    <property type="term" value="F:oxidoreductase activity"/>
    <property type="evidence" value="ECO:0007669"/>
    <property type="project" value="InterPro"/>
</dbReference>
<organism evidence="2 3">
    <name type="scientific">Phyllobacterium trifolii</name>
    <dbReference type="NCBI Taxonomy" id="300193"/>
    <lineage>
        <taxon>Bacteria</taxon>
        <taxon>Pseudomonadati</taxon>
        <taxon>Pseudomonadota</taxon>
        <taxon>Alphaproteobacteria</taxon>
        <taxon>Hyphomicrobiales</taxon>
        <taxon>Phyllobacteriaceae</taxon>
        <taxon>Phyllobacterium</taxon>
    </lineage>
</organism>
<dbReference type="SUPFAM" id="SSF52218">
    <property type="entry name" value="Flavoproteins"/>
    <property type="match status" value="1"/>
</dbReference>
<dbReference type="GO" id="GO:0010181">
    <property type="term" value="F:FMN binding"/>
    <property type="evidence" value="ECO:0007669"/>
    <property type="project" value="TreeGrafter"/>
</dbReference>
<sequence>MPLYNEDHDGLAAPEQVTAFRRSIIESDGIVIVMPEYNHGIPGVLKNALDWASRPFGKSSLTGKPVLAISISPAFTGGVRAQAQLNETLLAIQAVPVPAPQVVIGSIASKIEDGLFVDEPSANFALGAIDRLLDRCRVMPTAYV</sequence>
<dbReference type="PANTHER" id="PTHR30543:SF21">
    <property type="entry name" value="NAD(P)H-DEPENDENT FMN REDUCTASE LOT6"/>
    <property type="match status" value="1"/>
</dbReference>
<dbReference type="InterPro" id="IPR029039">
    <property type="entry name" value="Flavoprotein-like_sf"/>
</dbReference>
<comment type="caution">
    <text evidence="2">The sequence shown here is derived from an EMBL/GenBank/DDBJ whole genome shotgun (WGS) entry which is preliminary data.</text>
</comment>
<dbReference type="InterPro" id="IPR005025">
    <property type="entry name" value="FMN_Rdtase-like_dom"/>
</dbReference>
<dbReference type="GO" id="GO:0005829">
    <property type="term" value="C:cytosol"/>
    <property type="evidence" value="ECO:0007669"/>
    <property type="project" value="TreeGrafter"/>
</dbReference>
<evidence type="ECO:0000313" key="3">
    <source>
        <dbReference type="Proteomes" id="UP000554520"/>
    </source>
</evidence>
<dbReference type="Gene3D" id="3.40.50.360">
    <property type="match status" value="1"/>
</dbReference>
<proteinExistence type="predicted"/>
<reference evidence="2 3" key="1">
    <citation type="submission" date="2020-08" db="EMBL/GenBank/DDBJ databases">
        <title>Genomic Encyclopedia of Type Strains, Phase III (KMG-III): the genomes of soil and plant-associated and newly described type strains.</title>
        <authorList>
            <person name="Whitman W."/>
        </authorList>
    </citation>
    <scope>NUCLEOTIDE SEQUENCE [LARGE SCALE GENOMIC DNA]</scope>
    <source>
        <strain evidence="2 3">CECT 7015</strain>
    </source>
</reference>
<gene>
    <name evidence="2" type="ORF">FHS21_005941</name>
</gene>
<evidence type="ECO:0000259" key="1">
    <source>
        <dbReference type="Pfam" id="PF03358"/>
    </source>
</evidence>
<protein>
    <submittedName>
        <fullName evidence="2">Chromate reductase</fullName>
    </submittedName>
</protein>
<name>A0A839UG01_9HYPH</name>
<evidence type="ECO:0000313" key="2">
    <source>
        <dbReference type="EMBL" id="MBB3149487.1"/>
    </source>
</evidence>
<dbReference type="EMBL" id="JACHXN010000033">
    <property type="protein sequence ID" value="MBB3149487.1"/>
    <property type="molecule type" value="Genomic_DNA"/>
</dbReference>
<dbReference type="Pfam" id="PF03358">
    <property type="entry name" value="FMN_red"/>
    <property type="match status" value="1"/>
</dbReference>
<keyword evidence="3" id="KW-1185">Reference proteome</keyword>